<evidence type="ECO:0000256" key="1">
    <source>
        <dbReference type="SAM" id="Phobius"/>
    </source>
</evidence>
<reference evidence="2 3" key="1">
    <citation type="submission" date="2018-05" db="EMBL/GenBank/DDBJ databases">
        <title>Marinifilum breve JC075T sp. nov., a marine bacterium isolated from Yongle Blue Hole in the South China Sea.</title>
        <authorList>
            <person name="Fu T."/>
        </authorList>
    </citation>
    <scope>NUCLEOTIDE SEQUENCE [LARGE SCALE GENOMIC DNA]</scope>
    <source>
        <strain evidence="2 3">JC075</strain>
    </source>
</reference>
<feature type="transmembrane region" description="Helical" evidence="1">
    <location>
        <begin position="42"/>
        <end position="61"/>
    </location>
</feature>
<keyword evidence="1" id="KW-0812">Transmembrane</keyword>
<evidence type="ECO:0000313" key="3">
    <source>
        <dbReference type="Proteomes" id="UP000248079"/>
    </source>
</evidence>
<accession>A0A2V4A3U8</accession>
<dbReference type="EMBL" id="QFLI01000001">
    <property type="protein sequence ID" value="PXY02933.1"/>
    <property type="molecule type" value="Genomic_DNA"/>
</dbReference>
<evidence type="ECO:0000313" key="2">
    <source>
        <dbReference type="EMBL" id="PXY02933.1"/>
    </source>
</evidence>
<evidence type="ECO:0008006" key="4">
    <source>
        <dbReference type="Google" id="ProtNLM"/>
    </source>
</evidence>
<proteinExistence type="predicted"/>
<feature type="transmembrane region" description="Helical" evidence="1">
    <location>
        <begin position="12"/>
        <end position="30"/>
    </location>
</feature>
<name>A0A2V4A3U8_9BACT</name>
<protein>
    <recommendedName>
        <fullName evidence="4">DUF304 domain-containing protein</fullName>
    </recommendedName>
</protein>
<organism evidence="2 3">
    <name type="scientific">Marinifilum breve</name>
    <dbReference type="NCBI Taxonomy" id="2184082"/>
    <lineage>
        <taxon>Bacteria</taxon>
        <taxon>Pseudomonadati</taxon>
        <taxon>Bacteroidota</taxon>
        <taxon>Bacteroidia</taxon>
        <taxon>Marinilabiliales</taxon>
        <taxon>Marinifilaceae</taxon>
    </lineage>
</organism>
<keyword evidence="1" id="KW-1133">Transmembrane helix</keyword>
<keyword evidence="1" id="KW-0472">Membrane</keyword>
<keyword evidence="3" id="KW-1185">Reference proteome</keyword>
<gene>
    <name evidence="2" type="ORF">DF185_02230</name>
</gene>
<comment type="caution">
    <text evidence="2">The sequence shown here is derived from an EMBL/GenBank/DDBJ whole genome shotgun (WGS) entry which is preliminary data.</text>
</comment>
<dbReference type="AlphaFoldDB" id="A0A2V4A3U8"/>
<dbReference type="Proteomes" id="UP000248079">
    <property type="component" value="Unassembled WGS sequence"/>
</dbReference>
<sequence>MEKPLIKYHNRLRNSLTVIYWGIIWFYGLWILTESNFIDNQIYFLIASSLLLVFLWPVNYLRTYIYNDAIVFKELGFRPRLVRGIGIAFENLHHFRYFRIVFNLYYFVFYRTNGKTIRKVMSFSDDKLIEISKILNEKIKNK</sequence>